<reference evidence="5 6" key="1">
    <citation type="submission" date="2017-12" db="EMBL/GenBank/DDBJ databases">
        <authorList>
            <person name="Pombert J.-F."/>
            <person name="Haag K.L."/>
            <person name="Ebert D."/>
        </authorList>
    </citation>
    <scope>NUCLEOTIDE SEQUENCE [LARGE SCALE GENOMIC DNA]</scope>
    <source>
        <strain evidence="5">IL-G-3</strain>
    </source>
</reference>
<sequence length="707" mass="80058">MKLLFLLSFIFSLENKNDNKAVAVGIDLGTTYSCVCVFDPVANKPTIITFPNGKQTTPSVLRFEQFEVDGKKTALPVTGWNAFYENQKKPNKSNYLYAFKRYMGLSKADEKKILEYKHLVSYEMELIKSGDGSSVMMYTKDENNNIIKKVTPVDASRYILEGLKRHISESFDNVGKVVVTTPAYFTTNQIEATAKSAALAGFRTEYNCAEPVAAAYAYQMTKSGDKLENYLVFDFGGGTLDISVLEYEDKLLEVKTYSGDNYLGGEDVNDCIFSHFKDILKKKGVKFTDVNDELRLRAFVEDFKLSLCDKQNKSDEKDFKGVDCSHKDDFFYEGDKFVSLSLKTSEFNKICQRVFDKVTKYLSETDSEGILYKYKKDENGSSSNISKVLLVGGSSRIPKVRWILADIFGKRKIDHSLNADTVVAEGACWYAAYLSKYIAKDDLIQLADVLPMGIGICVDEDIFVPLLKRNTTIPSNGTKVFTTAVDNQPAVSIKVAQGERTSFKGNHQLGSFVLNLPFQAPRGVPQIEVTVRIDTNRTIHVFAKELSKNVEAQIKFDKHDYSLNEETIAKMLKEKEENEHLDKEVYDRYMAKNELVSYIDSVKSRMNGLSESVKNNVESAIVNVETWLEAEKNSADKEMFREKMETLKGVVEPMLSDKGVPKGEMESMESGKEMGREEDMDIGYSDRIYIGYRVRIWDIGLGYRYRI</sequence>
<evidence type="ECO:0000313" key="6">
    <source>
        <dbReference type="Proteomes" id="UP000292282"/>
    </source>
</evidence>
<proteinExistence type="inferred from homology"/>
<dbReference type="Proteomes" id="UP000292282">
    <property type="component" value="Unassembled WGS sequence"/>
</dbReference>
<keyword evidence="1 3" id="KW-0547">Nucleotide-binding</keyword>
<evidence type="ECO:0000256" key="2">
    <source>
        <dbReference type="ARBA" id="ARBA00022840"/>
    </source>
</evidence>
<dbReference type="InterPro" id="IPR029048">
    <property type="entry name" value="HSP70_C_sf"/>
</dbReference>
<dbReference type="GO" id="GO:0005524">
    <property type="term" value="F:ATP binding"/>
    <property type="evidence" value="ECO:0007669"/>
    <property type="project" value="UniProtKB-KW"/>
</dbReference>
<keyword evidence="5" id="KW-0346">Stress response</keyword>
<dbReference type="VEuPathDB" id="MicrosporidiaDB:CWI38_1599p0020"/>
<dbReference type="Gene3D" id="3.30.420.40">
    <property type="match status" value="2"/>
</dbReference>
<dbReference type="Gene3D" id="2.60.34.10">
    <property type="entry name" value="Substrate Binding Domain Of DNAk, Chain A, domain 1"/>
    <property type="match status" value="1"/>
</dbReference>
<keyword evidence="2 3" id="KW-0067">ATP-binding</keyword>
<dbReference type="InterPro" id="IPR013126">
    <property type="entry name" value="Hsp_70_fam"/>
</dbReference>
<feature type="signal peptide" evidence="4">
    <location>
        <begin position="1"/>
        <end position="15"/>
    </location>
</feature>
<dbReference type="OrthoDB" id="434160at2759"/>
<dbReference type="Gene3D" id="3.30.30.30">
    <property type="match status" value="1"/>
</dbReference>
<dbReference type="SUPFAM" id="SSF100934">
    <property type="entry name" value="Heat shock protein 70kD (HSP70), C-terminal subdomain"/>
    <property type="match status" value="1"/>
</dbReference>
<organism evidence="5 6">
    <name type="scientific">Hamiltosporidium tvaerminnensis</name>
    <dbReference type="NCBI Taxonomy" id="1176355"/>
    <lineage>
        <taxon>Eukaryota</taxon>
        <taxon>Fungi</taxon>
        <taxon>Fungi incertae sedis</taxon>
        <taxon>Microsporidia</taxon>
        <taxon>Dubosqiidae</taxon>
        <taxon>Hamiltosporidium</taxon>
    </lineage>
</organism>
<dbReference type="SUPFAM" id="SSF53067">
    <property type="entry name" value="Actin-like ATPase domain"/>
    <property type="match status" value="2"/>
</dbReference>
<protein>
    <submittedName>
        <fullName evidence="5">Heat shock protein 70</fullName>
    </submittedName>
</protein>
<dbReference type="InterPro" id="IPR043129">
    <property type="entry name" value="ATPase_NBD"/>
</dbReference>
<comment type="caution">
    <text evidence="5">The sequence shown here is derived from an EMBL/GenBank/DDBJ whole genome shotgun (WGS) entry which is preliminary data.</text>
</comment>
<evidence type="ECO:0000313" key="5">
    <source>
        <dbReference type="EMBL" id="TBU10700.1"/>
    </source>
</evidence>
<comment type="similarity">
    <text evidence="3">Belongs to the heat shock protein 70 family.</text>
</comment>
<dbReference type="PROSITE" id="PS00297">
    <property type="entry name" value="HSP70_1"/>
    <property type="match status" value="1"/>
</dbReference>
<dbReference type="GO" id="GO:0140662">
    <property type="term" value="F:ATP-dependent protein folding chaperone"/>
    <property type="evidence" value="ECO:0007669"/>
    <property type="project" value="InterPro"/>
</dbReference>
<dbReference type="PANTHER" id="PTHR19375">
    <property type="entry name" value="HEAT SHOCK PROTEIN 70KDA"/>
    <property type="match status" value="1"/>
</dbReference>
<evidence type="ECO:0000256" key="3">
    <source>
        <dbReference type="RuleBase" id="RU003322"/>
    </source>
</evidence>
<dbReference type="PRINTS" id="PR00301">
    <property type="entry name" value="HEATSHOCK70"/>
</dbReference>
<evidence type="ECO:0000256" key="4">
    <source>
        <dbReference type="SAM" id="SignalP"/>
    </source>
</evidence>
<keyword evidence="4" id="KW-0732">Signal</keyword>
<dbReference type="Gene3D" id="1.20.1270.10">
    <property type="match status" value="1"/>
</dbReference>
<accession>A0A4Q9LT30</accession>
<evidence type="ECO:0000256" key="1">
    <source>
        <dbReference type="ARBA" id="ARBA00022741"/>
    </source>
</evidence>
<dbReference type="PROSITE" id="PS00329">
    <property type="entry name" value="HSP70_2"/>
    <property type="match status" value="1"/>
</dbReference>
<dbReference type="InterPro" id="IPR018181">
    <property type="entry name" value="Heat_shock_70_CS"/>
</dbReference>
<dbReference type="STRING" id="1176355.A0A4Q9LT30"/>
<feature type="chain" id="PRO_5020715324" evidence="4">
    <location>
        <begin position="16"/>
        <end position="707"/>
    </location>
</feature>
<dbReference type="Pfam" id="PF00012">
    <property type="entry name" value="HSP70"/>
    <property type="match status" value="1"/>
</dbReference>
<dbReference type="Gene3D" id="3.90.640.10">
    <property type="entry name" value="Actin, Chain A, domain 4"/>
    <property type="match status" value="1"/>
</dbReference>
<dbReference type="SUPFAM" id="SSF100920">
    <property type="entry name" value="Heat shock protein 70kD (HSP70), peptide-binding domain"/>
    <property type="match status" value="1"/>
</dbReference>
<dbReference type="InterPro" id="IPR029047">
    <property type="entry name" value="HSP70_peptide-bd_sf"/>
</dbReference>
<keyword evidence="6" id="KW-1185">Reference proteome</keyword>
<dbReference type="AlphaFoldDB" id="A0A4Q9LT30"/>
<name>A0A4Q9LT30_9MICR</name>
<dbReference type="EMBL" id="PITK01001599">
    <property type="protein sequence ID" value="TBU10700.1"/>
    <property type="molecule type" value="Genomic_DNA"/>
</dbReference>
<gene>
    <name evidence="5" type="ORF">CWI38_1599p0020</name>
</gene>